<dbReference type="PROSITE" id="PS51257">
    <property type="entry name" value="PROKAR_LIPOPROTEIN"/>
    <property type="match status" value="1"/>
</dbReference>
<reference evidence="1" key="1">
    <citation type="journal article" date="2021" name="Proc. Natl. Acad. Sci. U.S.A.">
        <title>A Catalog of Tens of Thousands of Viruses from Human Metagenomes Reveals Hidden Associations with Chronic Diseases.</title>
        <authorList>
            <person name="Tisza M.J."/>
            <person name="Buck C.B."/>
        </authorList>
    </citation>
    <scope>NUCLEOTIDE SEQUENCE</scope>
    <source>
        <strain evidence="1">CtHEp8</strain>
    </source>
</reference>
<accession>A0A8S5TY55</accession>
<sequence>MKKLLLIGVMVAFLSGCAVQQQKKESLSEKWAKQDELALKGEITDKTDKFTGEREIKWQVSGIVNSQYTQTIVPEKFSVIKDKKQYNELLITKKGRSPVKCDETHWLVDGKKFNLKPYNSGLTAARDFYLQLNIYRPTNAQLKQLANANQIDIKICNNEYSFTQNEINGLKELVKAAGL</sequence>
<keyword evidence="1" id="KW-0449">Lipoprotein</keyword>
<evidence type="ECO:0000313" key="1">
    <source>
        <dbReference type="EMBL" id="DAF87122.1"/>
    </source>
</evidence>
<organism evidence="1">
    <name type="scientific">Phage sp. ctHEp8</name>
    <dbReference type="NCBI Taxonomy" id="2825790"/>
    <lineage>
        <taxon>Viruses</taxon>
    </lineage>
</organism>
<dbReference type="EMBL" id="BK015959">
    <property type="protein sequence ID" value="DAF87122.1"/>
    <property type="molecule type" value="Genomic_DNA"/>
</dbReference>
<proteinExistence type="predicted"/>
<protein>
    <submittedName>
        <fullName evidence="1">Prokaryotic membrane lipoprotein lipid attachment site</fullName>
    </submittedName>
</protein>
<name>A0A8S5TY55_9VIRU</name>